<evidence type="ECO:0000256" key="2">
    <source>
        <dbReference type="ARBA" id="ARBA00022576"/>
    </source>
</evidence>
<dbReference type="Gene3D" id="3.40.640.10">
    <property type="entry name" value="Type I PLP-dependent aspartate aminotransferase-like (Major domain)"/>
    <property type="match status" value="1"/>
</dbReference>
<evidence type="ECO:0000256" key="1">
    <source>
        <dbReference type="ARBA" id="ARBA00001933"/>
    </source>
</evidence>
<name>A0ABP7B7Z2_9MICO</name>
<accession>A0ABP7B7Z2</accession>
<protein>
    <submittedName>
        <fullName evidence="6">PLP-dependent aminotransferase family protein</fullName>
    </submittedName>
</protein>
<dbReference type="Proteomes" id="UP001410795">
    <property type="component" value="Unassembled WGS sequence"/>
</dbReference>
<gene>
    <name evidence="6" type="ORF">GCM10022202_10140</name>
</gene>
<evidence type="ECO:0000256" key="3">
    <source>
        <dbReference type="ARBA" id="ARBA00022679"/>
    </source>
</evidence>
<evidence type="ECO:0000256" key="4">
    <source>
        <dbReference type="ARBA" id="ARBA00022898"/>
    </source>
</evidence>
<dbReference type="Pfam" id="PF00155">
    <property type="entry name" value="Aminotran_1_2"/>
    <property type="match status" value="1"/>
</dbReference>
<dbReference type="CDD" id="cd00609">
    <property type="entry name" value="AAT_like"/>
    <property type="match status" value="1"/>
</dbReference>
<sequence>MTPVTYASRAARFRPSGVRSVFDIAMRPGMISLAGGSPDLAALPRDRVAELSAGLIRDRGVDALQYQPAQGLDGTIEAIREVMRAEGVEADAERIQVTAGSQLALQAIATLLIDPGDTVLAEAPTYVGALAVFGGLEAAVAQVPIDDDGIVPAALEETIARVRASGSRIPFLYTVPTFGNPSGATLSEPRRDAVVEICRREGIVIVEDNPYGLLAFDDVPRTTLYARDPENVVYLGSFSKIFSPGLRVGWLVAPPELRARAQLVIEAAIIHASVPGQLLAERFVVETDWREHVRRSTEVYRGRRDALMAALERHMPDGTSWTRPEGGFFTVVTLPPGAPTAPLLDAAIAARVVYVPGSEFMADGSRADTMRLAYSFEPEDRLAEGVRRLGDAVRSLAQRG</sequence>
<dbReference type="InterPro" id="IPR015424">
    <property type="entry name" value="PyrdxlP-dep_Trfase"/>
</dbReference>
<keyword evidence="4" id="KW-0663">Pyridoxal phosphate</keyword>
<dbReference type="GO" id="GO:0008483">
    <property type="term" value="F:transaminase activity"/>
    <property type="evidence" value="ECO:0007669"/>
    <property type="project" value="UniProtKB-KW"/>
</dbReference>
<dbReference type="InterPro" id="IPR015422">
    <property type="entry name" value="PyrdxlP-dep_Trfase_small"/>
</dbReference>
<feature type="domain" description="Aminotransferase class I/classII large" evidence="5">
    <location>
        <begin position="30"/>
        <end position="374"/>
    </location>
</feature>
<evidence type="ECO:0000313" key="7">
    <source>
        <dbReference type="Proteomes" id="UP001410795"/>
    </source>
</evidence>
<dbReference type="PANTHER" id="PTHR42790">
    <property type="entry name" value="AMINOTRANSFERASE"/>
    <property type="match status" value="1"/>
</dbReference>
<evidence type="ECO:0000313" key="6">
    <source>
        <dbReference type="EMBL" id="GAA3652289.1"/>
    </source>
</evidence>
<dbReference type="EMBL" id="BAAAYV010000005">
    <property type="protein sequence ID" value="GAA3652289.1"/>
    <property type="molecule type" value="Genomic_DNA"/>
</dbReference>
<proteinExistence type="predicted"/>
<dbReference type="InterPro" id="IPR015421">
    <property type="entry name" value="PyrdxlP-dep_Trfase_major"/>
</dbReference>
<dbReference type="SUPFAM" id="SSF53383">
    <property type="entry name" value="PLP-dependent transferases"/>
    <property type="match status" value="1"/>
</dbReference>
<comment type="caution">
    <text evidence="6">The sequence shown here is derived from an EMBL/GenBank/DDBJ whole genome shotgun (WGS) entry which is preliminary data.</text>
</comment>
<evidence type="ECO:0000259" key="5">
    <source>
        <dbReference type="Pfam" id="PF00155"/>
    </source>
</evidence>
<reference evidence="7" key="1">
    <citation type="journal article" date="2019" name="Int. J. Syst. Evol. Microbiol.">
        <title>The Global Catalogue of Microorganisms (GCM) 10K type strain sequencing project: providing services to taxonomists for standard genome sequencing and annotation.</title>
        <authorList>
            <consortium name="The Broad Institute Genomics Platform"/>
            <consortium name="The Broad Institute Genome Sequencing Center for Infectious Disease"/>
            <person name="Wu L."/>
            <person name="Ma J."/>
        </authorList>
    </citation>
    <scope>NUCLEOTIDE SEQUENCE [LARGE SCALE GENOMIC DNA]</scope>
    <source>
        <strain evidence="7">JCM 16546</strain>
    </source>
</reference>
<dbReference type="InterPro" id="IPR004839">
    <property type="entry name" value="Aminotransferase_I/II_large"/>
</dbReference>
<dbReference type="InterPro" id="IPR050859">
    <property type="entry name" value="Class-I_PLP-dep_aminotransf"/>
</dbReference>
<keyword evidence="2 6" id="KW-0032">Aminotransferase</keyword>
<organism evidence="6 7">
    <name type="scientific">Microbacterium marinilacus</name>
    <dbReference type="NCBI Taxonomy" id="415209"/>
    <lineage>
        <taxon>Bacteria</taxon>
        <taxon>Bacillati</taxon>
        <taxon>Actinomycetota</taxon>
        <taxon>Actinomycetes</taxon>
        <taxon>Micrococcales</taxon>
        <taxon>Microbacteriaceae</taxon>
        <taxon>Microbacterium</taxon>
    </lineage>
</organism>
<dbReference type="Gene3D" id="3.90.1150.10">
    <property type="entry name" value="Aspartate Aminotransferase, domain 1"/>
    <property type="match status" value="1"/>
</dbReference>
<dbReference type="RefSeq" id="WP_308122717.1">
    <property type="nucleotide sequence ID" value="NZ_BAAAYV010000005.1"/>
</dbReference>
<keyword evidence="3" id="KW-0808">Transferase</keyword>
<keyword evidence="7" id="KW-1185">Reference proteome</keyword>
<dbReference type="PANTHER" id="PTHR42790:SF19">
    <property type="entry name" value="KYNURENINE_ALPHA-AMINOADIPATE AMINOTRANSFERASE, MITOCHONDRIAL"/>
    <property type="match status" value="1"/>
</dbReference>
<comment type="cofactor">
    <cofactor evidence="1">
        <name>pyridoxal 5'-phosphate</name>
        <dbReference type="ChEBI" id="CHEBI:597326"/>
    </cofactor>
</comment>